<organism evidence="1">
    <name type="scientific">Micrurus carvalhoi</name>
    <dbReference type="NCBI Taxonomy" id="3147026"/>
    <lineage>
        <taxon>Eukaryota</taxon>
        <taxon>Metazoa</taxon>
        <taxon>Chordata</taxon>
        <taxon>Craniata</taxon>
        <taxon>Vertebrata</taxon>
        <taxon>Euteleostomi</taxon>
        <taxon>Lepidosauria</taxon>
        <taxon>Squamata</taxon>
        <taxon>Bifurcata</taxon>
        <taxon>Unidentata</taxon>
        <taxon>Episquamata</taxon>
        <taxon>Toxicofera</taxon>
        <taxon>Serpentes</taxon>
        <taxon>Colubroidea</taxon>
        <taxon>Elapidae</taxon>
        <taxon>Elapinae</taxon>
        <taxon>Micrurus</taxon>
    </lineage>
</organism>
<reference evidence="1" key="2">
    <citation type="submission" date="2017-12" db="EMBL/GenBank/DDBJ databases">
        <title>Coralsnake Venomics: Analyses of Venom Gland Transcriptomes and Proteomes of Six Brazilian Taxa.</title>
        <authorList>
            <person name="Aird S.D."/>
            <person name="Jorge da Silva N."/>
            <person name="Qiu L."/>
            <person name="Villar-Briones A."/>
            <person name="Aparecida-Saddi V."/>
            <person name="Campos-Telles M.P."/>
            <person name="Grau M."/>
            <person name="Mikheyev A.S."/>
        </authorList>
    </citation>
    <scope>NUCLEOTIDE SEQUENCE</scope>
    <source>
        <tissue evidence="1">Venom_gland</tissue>
    </source>
</reference>
<name>A0A2H6NER2_9SAUR</name>
<protein>
    <submittedName>
        <fullName evidence="1">Uncharacterized protein</fullName>
    </submittedName>
</protein>
<sequence length="124" mass="14134">MWLCFIVQFSAPPCAHQEVYAFQAEAKIITIFKFSQEEGLDPSLYQPSVHEKGVLLSGYLTKAVSLKPGPRKSVQHVPYMHNLWSSISFLHTYPNSFQRHFSTAGLGIINSRNFHSRIHGFLKI</sequence>
<dbReference type="EMBL" id="IACI01099058">
    <property type="protein sequence ID" value="LAA30899.1"/>
    <property type="molecule type" value="Transcribed_RNA"/>
</dbReference>
<dbReference type="AlphaFoldDB" id="A0A2H6NER2"/>
<evidence type="ECO:0000313" key="1">
    <source>
        <dbReference type="EMBL" id="LAA30899.1"/>
    </source>
</evidence>
<reference evidence="1" key="1">
    <citation type="submission" date="2017-07" db="EMBL/GenBank/DDBJ databases">
        <authorList>
            <person name="Mikheyev A."/>
            <person name="Grau M."/>
        </authorList>
    </citation>
    <scope>NUCLEOTIDE SEQUENCE</scope>
    <source>
        <tissue evidence="1">Venom_gland</tissue>
    </source>
</reference>
<proteinExistence type="predicted"/>
<accession>A0A2H6NER2</accession>